<dbReference type="VEuPathDB" id="FungiDB:PGTG_21899"/>
<dbReference type="KEGG" id="pgr:PGTG_21899"/>
<sequence length="125" mass="14720">MSDGEGLERIWSYLSPLIGPLRYSTKNHRLVALDLRSCHHNEVGKTHALKLLLDRGKDIEKQMEEAILTLNQIFHNWGHTTEYLQAQWIRQRECQLALMENEPAKELEKQIEELVEMEDQLREAQ</sequence>
<reference evidence="2" key="1">
    <citation type="journal article" date="2011" name="Proc. Natl. Acad. Sci. U.S.A.">
        <title>Obligate biotrophy features unraveled by the genomic analysis of rust fungi.</title>
        <authorList>
            <person name="Duplessis S."/>
            <person name="Cuomo C.A."/>
            <person name="Lin Y.-C."/>
            <person name="Aerts A."/>
            <person name="Tisserant E."/>
            <person name="Veneault-Fourrey C."/>
            <person name="Joly D.L."/>
            <person name="Hacquard S."/>
            <person name="Amselem J."/>
            <person name="Cantarel B.L."/>
            <person name="Chiu R."/>
            <person name="Coutinho P.M."/>
            <person name="Feau N."/>
            <person name="Field M."/>
            <person name="Frey P."/>
            <person name="Gelhaye E."/>
            <person name="Goldberg J."/>
            <person name="Grabherr M.G."/>
            <person name="Kodira C.D."/>
            <person name="Kohler A."/>
            <person name="Kuees U."/>
            <person name="Lindquist E.A."/>
            <person name="Lucas S.M."/>
            <person name="Mago R."/>
            <person name="Mauceli E."/>
            <person name="Morin E."/>
            <person name="Murat C."/>
            <person name="Pangilinan J.L."/>
            <person name="Park R."/>
            <person name="Pearson M."/>
            <person name="Quesneville H."/>
            <person name="Rouhier N."/>
            <person name="Sakthikumar S."/>
            <person name="Salamov A.A."/>
            <person name="Schmutz J."/>
            <person name="Selles B."/>
            <person name="Shapiro H."/>
            <person name="Tanguay P."/>
            <person name="Tuskan G.A."/>
            <person name="Henrissat B."/>
            <person name="Van de Peer Y."/>
            <person name="Rouze P."/>
            <person name="Ellis J.G."/>
            <person name="Dodds P.N."/>
            <person name="Schein J.E."/>
            <person name="Zhong S."/>
            <person name="Hamelin R.C."/>
            <person name="Grigoriev I.V."/>
            <person name="Szabo L.J."/>
            <person name="Martin F."/>
        </authorList>
    </citation>
    <scope>NUCLEOTIDE SEQUENCE [LARGE SCALE GENOMIC DNA]</scope>
    <source>
        <strain evidence="2">CRL 75-36-700-3 / race SCCL</strain>
    </source>
</reference>
<protein>
    <submittedName>
        <fullName evidence="1">Uncharacterized protein</fullName>
    </submittedName>
</protein>
<evidence type="ECO:0000313" key="2">
    <source>
        <dbReference type="Proteomes" id="UP000008783"/>
    </source>
</evidence>
<dbReference type="AlphaFoldDB" id="H6QTD0"/>
<accession>H6QTD0</accession>
<gene>
    <name evidence="1" type="ORF">PGTG_21899</name>
</gene>
<dbReference type="OrthoDB" id="3364670at2759"/>
<keyword evidence="2" id="KW-1185">Reference proteome</keyword>
<proteinExistence type="predicted"/>
<dbReference type="Pfam" id="PF18758">
    <property type="entry name" value="KDZ"/>
    <property type="match status" value="1"/>
</dbReference>
<dbReference type="PANTHER" id="PTHR33096:SF1">
    <property type="entry name" value="CXC1-LIKE CYSTEINE CLUSTER ASSOCIATED WITH KDZ TRANSPOSASES DOMAIN-CONTAINING PROTEIN"/>
    <property type="match status" value="1"/>
</dbReference>
<name>H6QTD0_PUCGT</name>
<dbReference type="InterPro" id="IPR040521">
    <property type="entry name" value="KDZ"/>
</dbReference>
<dbReference type="RefSeq" id="XP_003889229.1">
    <property type="nucleotide sequence ID" value="XM_003889180.1"/>
</dbReference>
<dbReference type="Proteomes" id="UP000008783">
    <property type="component" value="Unassembled WGS sequence"/>
</dbReference>
<dbReference type="GeneID" id="13541701"/>
<dbReference type="InParanoid" id="H6QTD0"/>
<dbReference type="EMBL" id="DS178311">
    <property type="protein sequence ID" value="EHS64149.1"/>
    <property type="molecule type" value="Genomic_DNA"/>
</dbReference>
<evidence type="ECO:0000313" key="1">
    <source>
        <dbReference type="EMBL" id="EHS64149.1"/>
    </source>
</evidence>
<organism evidence="1 2">
    <name type="scientific">Puccinia graminis f. sp. tritici (strain CRL 75-36-700-3 / race SCCL)</name>
    <name type="common">Black stem rust fungus</name>
    <dbReference type="NCBI Taxonomy" id="418459"/>
    <lineage>
        <taxon>Eukaryota</taxon>
        <taxon>Fungi</taxon>
        <taxon>Dikarya</taxon>
        <taxon>Basidiomycota</taxon>
        <taxon>Pucciniomycotina</taxon>
        <taxon>Pucciniomycetes</taxon>
        <taxon>Pucciniales</taxon>
        <taxon>Pucciniaceae</taxon>
        <taxon>Puccinia</taxon>
    </lineage>
</organism>
<dbReference type="HOGENOM" id="CLU_1993740_0_0_1"/>
<dbReference type="PANTHER" id="PTHR33096">
    <property type="entry name" value="CXC2 DOMAIN-CONTAINING PROTEIN"/>
    <property type="match status" value="1"/>
</dbReference>